<dbReference type="AlphaFoldDB" id="A0A0A0EUC7"/>
<dbReference type="STRING" id="1385517.N800_06285"/>
<dbReference type="Gene3D" id="3.30.390.30">
    <property type="match status" value="1"/>
</dbReference>
<dbReference type="Proteomes" id="UP000029998">
    <property type="component" value="Unassembled WGS sequence"/>
</dbReference>
<dbReference type="EMBL" id="AVPU01000022">
    <property type="protein sequence ID" value="KGM53733.1"/>
    <property type="molecule type" value="Genomic_DNA"/>
</dbReference>
<protein>
    <submittedName>
        <fullName evidence="1">Uncharacterized protein</fullName>
    </submittedName>
</protein>
<organism evidence="1 2">
    <name type="scientific">Lysobacter daejeonensis GH1-9</name>
    <dbReference type="NCBI Taxonomy" id="1385517"/>
    <lineage>
        <taxon>Bacteria</taxon>
        <taxon>Pseudomonadati</taxon>
        <taxon>Pseudomonadota</taxon>
        <taxon>Gammaproteobacteria</taxon>
        <taxon>Lysobacterales</taxon>
        <taxon>Lysobacteraceae</taxon>
        <taxon>Aerolutibacter</taxon>
    </lineage>
</organism>
<dbReference type="RefSeq" id="WP_036138751.1">
    <property type="nucleotide sequence ID" value="NZ_AVPU01000022.1"/>
</dbReference>
<dbReference type="InterPro" id="IPR016156">
    <property type="entry name" value="FAD/NAD-linked_Rdtase_dimer_sf"/>
</dbReference>
<accession>A0A0A0EUC7</accession>
<name>A0A0A0EUC7_9GAMM</name>
<comment type="caution">
    <text evidence="1">The sequence shown here is derived from an EMBL/GenBank/DDBJ whole genome shotgun (WGS) entry which is preliminary data.</text>
</comment>
<sequence length="59" mass="6425">MAGELLQALRSPATLFVRGARRSQGFGVAFRRGITLQDLRDAVAIHTTSAKEVVLMRLA</sequence>
<keyword evidence="2" id="KW-1185">Reference proteome</keyword>
<gene>
    <name evidence="1" type="ORF">N800_06285</name>
</gene>
<reference evidence="1 2" key="1">
    <citation type="submission" date="2013-08" db="EMBL/GenBank/DDBJ databases">
        <title>Genome sequencing of Lysobacter.</title>
        <authorList>
            <person name="Zhang S."/>
            <person name="Wang G."/>
        </authorList>
    </citation>
    <scope>NUCLEOTIDE SEQUENCE [LARGE SCALE GENOMIC DNA]</scope>
    <source>
        <strain evidence="1 2">GH1-9</strain>
    </source>
</reference>
<evidence type="ECO:0000313" key="2">
    <source>
        <dbReference type="Proteomes" id="UP000029998"/>
    </source>
</evidence>
<proteinExistence type="predicted"/>
<evidence type="ECO:0000313" key="1">
    <source>
        <dbReference type="EMBL" id="KGM53733.1"/>
    </source>
</evidence>